<evidence type="ECO:0000256" key="1">
    <source>
        <dbReference type="ARBA" id="ARBA00009477"/>
    </source>
</evidence>
<feature type="domain" description="CzcB-like barrel-sandwich hybrid" evidence="5">
    <location>
        <begin position="73"/>
        <end position="213"/>
    </location>
</feature>
<dbReference type="PANTHER" id="PTHR30097">
    <property type="entry name" value="CATION EFFLUX SYSTEM PROTEIN CUSB"/>
    <property type="match status" value="1"/>
</dbReference>
<dbReference type="InterPro" id="IPR006143">
    <property type="entry name" value="RND_pump_MFP"/>
</dbReference>
<organism evidence="6 7">
    <name type="scientific">Winogradskyella arenosi</name>
    <dbReference type="NCBI Taxonomy" id="533325"/>
    <lineage>
        <taxon>Bacteria</taxon>
        <taxon>Pseudomonadati</taxon>
        <taxon>Bacteroidota</taxon>
        <taxon>Flavobacteriia</taxon>
        <taxon>Flavobacteriales</taxon>
        <taxon>Flavobacteriaceae</taxon>
        <taxon>Winogradskyella</taxon>
    </lineage>
</organism>
<dbReference type="OrthoDB" id="9806939at2"/>
<accession>A0A368ZFJ5</accession>
<evidence type="ECO:0000256" key="3">
    <source>
        <dbReference type="SAM" id="Coils"/>
    </source>
</evidence>
<dbReference type="Gene3D" id="2.40.50.100">
    <property type="match status" value="1"/>
</dbReference>
<gene>
    <name evidence="6" type="ORF">DFQ08_102325</name>
</gene>
<dbReference type="Proteomes" id="UP000253436">
    <property type="component" value="Unassembled WGS sequence"/>
</dbReference>
<evidence type="ECO:0000259" key="4">
    <source>
        <dbReference type="Pfam" id="PF25954"/>
    </source>
</evidence>
<proteinExistence type="inferred from homology"/>
<keyword evidence="3" id="KW-0175">Coiled coil</keyword>
<dbReference type="Gene3D" id="2.40.30.170">
    <property type="match status" value="1"/>
</dbReference>
<dbReference type="RefSeq" id="WP_114308975.1">
    <property type="nucleotide sequence ID" value="NZ_QPJO01000002.1"/>
</dbReference>
<evidence type="ECO:0000313" key="6">
    <source>
        <dbReference type="EMBL" id="RCW92301.1"/>
    </source>
</evidence>
<dbReference type="PANTHER" id="PTHR30097:SF4">
    <property type="entry name" value="SLR6042 PROTEIN"/>
    <property type="match status" value="1"/>
</dbReference>
<evidence type="ECO:0000313" key="7">
    <source>
        <dbReference type="Proteomes" id="UP000253436"/>
    </source>
</evidence>
<feature type="domain" description="CusB-like beta-barrel" evidence="4">
    <location>
        <begin position="217"/>
        <end position="289"/>
    </location>
</feature>
<dbReference type="Gene3D" id="2.40.420.20">
    <property type="match status" value="1"/>
</dbReference>
<reference evidence="6 7" key="1">
    <citation type="submission" date="2018-07" db="EMBL/GenBank/DDBJ databases">
        <title>Genomic Encyclopedia of Type Strains, Phase III (KMG-III): the genomes of soil and plant-associated and newly described type strains.</title>
        <authorList>
            <person name="Whitman W."/>
        </authorList>
    </citation>
    <scope>NUCLEOTIDE SEQUENCE [LARGE SCALE GENOMIC DNA]</scope>
    <source>
        <strain evidence="6 7">CECT 7958</strain>
    </source>
</reference>
<dbReference type="EMBL" id="QPJO01000002">
    <property type="protein sequence ID" value="RCW92301.1"/>
    <property type="molecule type" value="Genomic_DNA"/>
</dbReference>
<dbReference type="PROSITE" id="PS51257">
    <property type="entry name" value="PROKAR_LIPOPROTEIN"/>
    <property type="match status" value="1"/>
</dbReference>
<dbReference type="InterPro" id="IPR058647">
    <property type="entry name" value="BSH_CzcB-like"/>
</dbReference>
<dbReference type="Pfam" id="PF25973">
    <property type="entry name" value="BSH_CzcB"/>
    <property type="match status" value="1"/>
</dbReference>
<dbReference type="GO" id="GO:0030313">
    <property type="term" value="C:cell envelope"/>
    <property type="evidence" value="ECO:0007669"/>
    <property type="project" value="TreeGrafter"/>
</dbReference>
<dbReference type="AlphaFoldDB" id="A0A368ZFJ5"/>
<dbReference type="InterPro" id="IPR051909">
    <property type="entry name" value="MFP_Cation_Efflux"/>
</dbReference>
<name>A0A368ZFJ5_9FLAO</name>
<comment type="caution">
    <text evidence="6">The sequence shown here is derived from an EMBL/GenBank/DDBJ whole genome shotgun (WGS) entry which is preliminary data.</text>
</comment>
<evidence type="ECO:0000259" key="5">
    <source>
        <dbReference type="Pfam" id="PF25973"/>
    </source>
</evidence>
<dbReference type="GO" id="GO:0022857">
    <property type="term" value="F:transmembrane transporter activity"/>
    <property type="evidence" value="ECO:0007669"/>
    <property type="project" value="InterPro"/>
</dbReference>
<keyword evidence="7" id="KW-1185">Reference proteome</keyword>
<dbReference type="GO" id="GO:0060003">
    <property type="term" value="P:copper ion export"/>
    <property type="evidence" value="ECO:0007669"/>
    <property type="project" value="TreeGrafter"/>
</dbReference>
<dbReference type="InterPro" id="IPR058792">
    <property type="entry name" value="Beta-barrel_RND_2"/>
</dbReference>
<dbReference type="Pfam" id="PF25954">
    <property type="entry name" value="Beta-barrel_RND_2"/>
    <property type="match status" value="1"/>
</dbReference>
<keyword evidence="2" id="KW-0813">Transport</keyword>
<evidence type="ECO:0000256" key="2">
    <source>
        <dbReference type="ARBA" id="ARBA00022448"/>
    </source>
</evidence>
<protein>
    <submittedName>
        <fullName evidence="6">Cobalt-zinc-cadmium efflux system membrane fusion protein</fullName>
    </submittedName>
</protein>
<feature type="coiled-coil region" evidence="3">
    <location>
        <begin position="109"/>
        <end position="167"/>
    </location>
</feature>
<comment type="similarity">
    <text evidence="1">Belongs to the membrane fusion protein (MFP) (TC 8.A.1) family.</text>
</comment>
<dbReference type="GO" id="GO:0016020">
    <property type="term" value="C:membrane"/>
    <property type="evidence" value="ECO:0007669"/>
    <property type="project" value="InterPro"/>
</dbReference>
<dbReference type="GO" id="GO:0015679">
    <property type="term" value="P:plasma membrane copper ion transport"/>
    <property type="evidence" value="ECO:0007669"/>
    <property type="project" value="TreeGrafter"/>
</dbReference>
<dbReference type="FunFam" id="2.40.30.170:FF:000010">
    <property type="entry name" value="Efflux RND transporter periplasmic adaptor subunit"/>
    <property type="match status" value="1"/>
</dbReference>
<sequence length="368" mass="40654">MNTSHKIVLLLVFSAFYSCGNTNNDIAENASESAVYCIDETFKKSLVIEQPIKKKITEDISLTGSVETNPDKVIHFVSLVGGIISKTYFSLGDTVKKGQVLAEIRSTELSALDAEFQSLNSQIKVAEVKLLSVERMFKDEISSQKELIEAQTELAILKSERQKVASNLNIFSASSGKDVFLIKAPKTGIITDTSIATGTQISAEGAPLFTISDLSEIWVLVNVYATNIESIQAGIEVNISSLSYPDEIFKGTIKTISQVLDNEAKVLKARVVLNNEDLKLKPGMLVDVVAEKKFDSDGISISTDAMVFDQNQNFVVVYKTDCDVEIRKVELLNSNKKETFLISGLQENEKIISKNQLLIYEQLKNFQN</sequence>
<dbReference type="NCBIfam" id="TIGR01730">
    <property type="entry name" value="RND_mfp"/>
    <property type="match status" value="1"/>
</dbReference>
<dbReference type="SUPFAM" id="SSF111369">
    <property type="entry name" value="HlyD-like secretion proteins"/>
    <property type="match status" value="1"/>
</dbReference>